<gene>
    <name evidence="3" type="ORF">ABID52_002397</name>
</gene>
<dbReference type="EMBL" id="JBEPMP010000001">
    <property type="protein sequence ID" value="MET3728816.1"/>
    <property type="molecule type" value="Genomic_DNA"/>
</dbReference>
<comment type="caution">
    <text evidence="3">The sequence shown here is derived from an EMBL/GenBank/DDBJ whole genome shotgun (WGS) entry which is preliminary data.</text>
</comment>
<keyword evidence="2" id="KW-0812">Transmembrane</keyword>
<protein>
    <submittedName>
        <fullName evidence="3">YggT family protein</fullName>
    </submittedName>
</protein>
<organism evidence="3 4">
    <name type="scientific">Fictibacillus halophilus</name>
    <dbReference type="NCBI Taxonomy" id="1610490"/>
    <lineage>
        <taxon>Bacteria</taxon>
        <taxon>Bacillati</taxon>
        <taxon>Bacillota</taxon>
        <taxon>Bacilli</taxon>
        <taxon>Bacillales</taxon>
        <taxon>Fictibacillaceae</taxon>
        <taxon>Fictibacillus</taxon>
    </lineage>
</organism>
<name>A0ABV2LJR1_9BACL</name>
<evidence type="ECO:0000256" key="1">
    <source>
        <dbReference type="ARBA" id="ARBA00010894"/>
    </source>
</evidence>
<evidence type="ECO:0000313" key="4">
    <source>
        <dbReference type="Proteomes" id="UP001549097"/>
    </source>
</evidence>
<dbReference type="Pfam" id="PF02325">
    <property type="entry name" value="CCB3_YggT"/>
    <property type="match status" value="1"/>
</dbReference>
<dbReference type="InterPro" id="IPR003425">
    <property type="entry name" value="CCB3/YggT"/>
</dbReference>
<dbReference type="PANTHER" id="PTHR33219:SF14">
    <property type="entry name" value="PROTEIN COFACTOR ASSEMBLY OF COMPLEX C SUBUNIT B CCB3, CHLOROPLASTIC-RELATED"/>
    <property type="match status" value="1"/>
</dbReference>
<evidence type="ECO:0000313" key="3">
    <source>
        <dbReference type="EMBL" id="MET3728816.1"/>
    </source>
</evidence>
<proteinExistence type="inferred from homology"/>
<dbReference type="PANTHER" id="PTHR33219">
    <property type="entry name" value="YLMG HOMOLOG PROTEIN 2, CHLOROPLASTIC"/>
    <property type="match status" value="1"/>
</dbReference>
<sequence>MNMIYAVEDVVLTLIQIYYYMIIGYILLSWFPNARESSIGQVIARLVEPYLSPFRKIIPPLGMIDLSPIVALMALHFARFGVSAIAQMVARSL</sequence>
<evidence type="ECO:0000256" key="2">
    <source>
        <dbReference type="SAM" id="Phobius"/>
    </source>
</evidence>
<keyword evidence="2" id="KW-0472">Membrane</keyword>
<comment type="similarity">
    <text evidence="1">Belongs to the YggT family.</text>
</comment>
<keyword evidence="4" id="KW-1185">Reference proteome</keyword>
<keyword evidence="2" id="KW-1133">Transmembrane helix</keyword>
<dbReference type="Proteomes" id="UP001549097">
    <property type="component" value="Unassembled WGS sequence"/>
</dbReference>
<accession>A0ABV2LJR1</accession>
<feature type="transmembrane region" description="Helical" evidence="2">
    <location>
        <begin position="12"/>
        <end position="31"/>
    </location>
</feature>
<reference evidence="3 4" key="1">
    <citation type="submission" date="2024-06" db="EMBL/GenBank/DDBJ databases">
        <title>Genomic Encyclopedia of Type Strains, Phase IV (KMG-IV): sequencing the most valuable type-strain genomes for metagenomic binning, comparative biology and taxonomic classification.</title>
        <authorList>
            <person name="Goeker M."/>
        </authorList>
    </citation>
    <scope>NUCLEOTIDE SEQUENCE [LARGE SCALE GENOMIC DNA]</scope>
    <source>
        <strain evidence="3 4">DSM 100124</strain>
    </source>
</reference>